<evidence type="ECO:0000313" key="1">
    <source>
        <dbReference type="EMBL" id="MDR7385217.1"/>
    </source>
</evidence>
<dbReference type="Proteomes" id="UP001183585">
    <property type="component" value="Unassembled WGS sequence"/>
</dbReference>
<dbReference type="EMBL" id="JAVDYE010000001">
    <property type="protein sequence ID" value="MDR7385217.1"/>
    <property type="molecule type" value="Genomic_DNA"/>
</dbReference>
<reference evidence="1 2" key="1">
    <citation type="submission" date="2023-07" db="EMBL/GenBank/DDBJ databases">
        <title>Sequencing the genomes of 1000 actinobacteria strains.</title>
        <authorList>
            <person name="Klenk H.-P."/>
        </authorList>
    </citation>
    <scope>NUCLEOTIDE SEQUENCE [LARGE SCALE GENOMIC DNA]</scope>
    <source>
        <strain evidence="1 2">DSM 45554</strain>
    </source>
</reference>
<gene>
    <name evidence="1" type="ORF">J2S48_004732</name>
</gene>
<dbReference type="SUPFAM" id="SSF56563">
    <property type="entry name" value="Major capsid protein gp5"/>
    <property type="match status" value="1"/>
</dbReference>
<accession>A0ABU2CVQ8</accession>
<dbReference type="InterPro" id="IPR048813">
    <property type="entry name" value="GP7-like"/>
</dbReference>
<evidence type="ECO:0000313" key="2">
    <source>
        <dbReference type="Proteomes" id="UP001183585"/>
    </source>
</evidence>
<comment type="caution">
    <text evidence="1">The sequence shown here is derived from an EMBL/GenBank/DDBJ whole genome shotgun (WGS) entry which is preliminary data.</text>
</comment>
<dbReference type="NCBIfam" id="NF045672">
    <property type="entry name" value="MCP_gp7_epsi_15"/>
    <property type="match status" value="1"/>
</dbReference>
<organism evidence="1 2">
    <name type="scientific">Promicromonospora iranensis</name>
    <dbReference type="NCBI Taxonomy" id="1105144"/>
    <lineage>
        <taxon>Bacteria</taxon>
        <taxon>Bacillati</taxon>
        <taxon>Actinomycetota</taxon>
        <taxon>Actinomycetes</taxon>
        <taxon>Micrococcales</taxon>
        <taxon>Promicromonosporaceae</taxon>
        <taxon>Promicromonospora</taxon>
    </lineage>
</organism>
<protein>
    <recommendedName>
        <fullName evidence="3">Phage capsid protein</fullName>
    </recommendedName>
</protein>
<name>A0ABU2CVQ8_9MICO</name>
<dbReference type="RefSeq" id="WP_274997246.1">
    <property type="nucleotide sequence ID" value="NZ_JAJQQP010000015.1"/>
</dbReference>
<sequence>MPVTLAQAQQNAADDVDVSVIDEFRTNEIMDLLTFDDVVNPVGGGGTLTYGYRRLASLGTAGFRAINAEYPPSEVTTTKHAVDLKPLGGAFQIDRVLGRVGPAASGEVSLQMSNKIRATQAEFGYAVIHGDSAADEDSFDGLSKALAGSDTEVTTTIDWSATMDEANSFAVLDALDELLALLDGTPGGILTNKTAIAKIRSAARRTSMYTREPGPRETYTESYGGARLIDAGKRAGTNADVIPIRTGGLVEMYAVRFDLDGFHGVSMAGAPLVQTWLPDFSEAGAVKTGEVEMGPVAVALKKTKAAAVARSVKVRAA</sequence>
<keyword evidence="2" id="KW-1185">Reference proteome</keyword>
<evidence type="ECO:0008006" key="3">
    <source>
        <dbReference type="Google" id="ProtNLM"/>
    </source>
</evidence>
<proteinExistence type="predicted"/>